<keyword evidence="2" id="KW-0472">Membrane</keyword>
<evidence type="ECO:0000256" key="2">
    <source>
        <dbReference type="SAM" id="Phobius"/>
    </source>
</evidence>
<dbReference type="OrthoDB" id="8019720at2"/>
<sequence length="877" mass="92878">MNQKLRLEVLMVAMDRVTAPLKRVLGGANSTARSVKDLRDKLKALGDQQAAVGNVQKHAAEYARLTNQLKIHTAVLDGMRQSGTATAANVKRQEAAVRRLSEALEQQRTAAGKARMALNAMGVGGSIGAAQDRLRAGIEQTNAALDRQKQRLASLNAAQRRAGQLAARGAAVSATGAGMFYGGARASQAGMGVMGQARHAATEEMRIKALGLGDEESGKAIAFAKAFQSYGTSRLDNLELMRDAVTVFNDRHHAEEAMPILAKMKFANQAAFGGEHGADNARKFMDMMKVIEMRGGANNKEDFERNANMVQQVITATGGRVGAADWMHVIQRGKLAAKGFDEKEFFYRLEPLVQEMGGDAVGTGLTAAYQNLYQGRTTKRAAQNLEKYGLIGDFSKVKHDKVGQTSQLNPGALKGADIFRRSQFEWMEKVLIPALRAKGVAEGQETLDAIGSIFSNTNGGALMATMYQQRAMVQKGYELNSKAANIDQLHGLAQDTPEGKEINLKKRRDDLYAEMSSAALPMYVELLETVTKLTRAIGEFASRHPGLTKAMVYTVGGAALLATAVGAIAIPVGIIMLKGAALRLLLARLGVQFTFTGAAGAILGRVWGWLGVVFSKLPGLIGGAFSILRAGAGMVLTGLRLLAGFFVANPIVAGVLAIATAAFLIWQNWDMVKGWLLAIWDRLSAGVSAWWAETSAGAAALWADLLTLKDRFVTAGADLMDGLASGITSRLAAVRDAISTVAGDCIDWFKERLGIHSPSRVFLELGTYVGEGAALGIEQGSAKVRAAALGIAAAAVVPMSMPAAAAGPAIAPYAAARPAGMAAPAGGGVAARSTIEVTINAAPGMDPQAIARAVSAELDRRERDAASRRYSRMDDID</sequence>
<evidence type="ECO:0000313" key="3">
    <source>
        <dbReference type="EMBL" id="SFE09866.1"/>
    </source>
</evidence>
<feature type="transmembrane region" description="Helical" evidence="2">
    <location>
        <begin position="589"/>
        <end position="608"/>
    </location>
</feature>
<dbReference type="PANTHER" id="PTHR37813">
    <property type="entry name" value="FELS-2 PROPHAGE PROTEIN"/>
    <property type="match status" value="1"/>
</dbReference>
<evidence type="ECO:0008006" key="5">
    <source>
        <dbReference type="Google" id="ProtNLM"/>
    </source>
</evidence>
<accession>A0A1I1XR76</accession>
<feature type="region of interest" description="Disordered" evidence="1">
    <location>
        <begin position="856"/>
        <end position="877"/>
    </location>
</feature>
<dbReference type="RefSeq" id="WP_092955611.1">
    <property type="nucleotide sequence ID" value="NZ_FOMQ01000014.1"/>
</dbReference>
<keyword evidence="2" id="KW-0812">Transmembrane</keyword>
<dbReference type="Proteomes" id="UP000199517">
    <property type="component" value="Unassembled WGS sequence"/>
</dbReference>
<feature type="transmembrane region" description="Helical" evidence="2">
    <location>
        <begin position="646"/>
        <end position="669"/>
    </location>
</feature>
<protein>
    <recommendedName>
        <fullName evidence="5">Phage-related minor tail protein</fullName>
    </recommendedName>
</protein>
<dbReference type="EMBL" id="FOMQ01000014">
    <property type="protein sequence ID" value="SFE09866.1"/>
    <property type="molecule type" value="Genomic_DNA"/>
</dbReference>
<dbReference type="STRING" id="32040.SAMN04489710_11470"/>
<name>A0A1I1XR76_9BURK</name>
<feature type="transmembrane region" description="Helical" evidence="2">
    <location>
        <begin position="550"/>
        <end position="577"/>
    </location>
</feature>
<reference evidence="4" key="1">
    <citation type="submission" date="2016-10" db="EMBL/GenBank/DDBJ databases">
        <authorList>
            <person name="Varghese N."/>
            <person name="Submissions S."/>
        </authorList>
    </citation>
    <scope>NUCLEOTIDE SEQUENCE [LARGE SCALE GENOMIC DNA]</scope>
    <source>
        <strain evidence="4">DSM 7481</strain>
    </source>
</reference>
<keyword evidence="2" id="KW-1133">Transmembrane helix</keyword>
<organism evidence="3 4">
    <name type="scientific">Paracidovorax konjaci</name>
    <dbReference type="NCBI Taxonomy" id="32040"/>
    <lineage>
        <taxon>Bacteria</taxon>
        <taxon>Pseudomonadati</taxon>
        <taxon>Pseudomonadota</taxon>
        <taxon>Betaproteobacteria</taxon>
        <taxon>Burkholderiales</taxon>
        <taxon>Comamonadaceae</taxon>
        <taxon>Paracidovorax</taxon>
    </lineage>
</organism>
<keyword evidence="4" id="KW-1185">Reference proteome</keyword>
<dbReference type="AlphaFoldDB" id="A0A1I1XR76"/>
<evidence type="ECO:0000256" key="1">
    <source>
        <dbReference type="SAM" id="MobiDB-lite"/>
    </source>
</evidence>
<gene>
    <name evidence="3" type="ORF">SAMN04489710_11470</name>
</gene>
<dbReference type="PANTHER" id="PTHR37813:SF1">
    <property type="entry name" value="FELS-2 PROPHAGE PROTEIN"/>
    <property type="match status" value="1"/>
</dbReference>
<feature type="compositionally biased region" description="Basic and acidic residues" evidence="1">
    <location>
        <begin position="857"/>
        <end position="877"/>
    </location>
</feature>
<evidence type="ECO:0000313" key="4">
    <source>
        <dbReference type="Proteomes" id="UP000199517"/>
    </source>
</evidence>
<proteinExistence type="predicted"/>